<evidence type="ECO:0000313" key="2">
    <source>
        <dbReference type="EMBL" id="MDT2602136.1"/>
    </source>
</evidence>
<dbReference type="InterPro" id="IPR025014">
    <property type="entry name" value="DUF3958"/>
</dbReference>
<evidence type="ECO:0000313" key="3">
    <source>
        <dbReference type="Proteomes" id="UP001252875"/>
    </source>
</evidence>
<keyword evidence="3" id="KW-1185">Reference proteome</keyword>
<feature type="region of interest" description="Disordered" evidence="1">
    <location>
        <begin position="89"/>
        <end position="119"/>
    </location>
</feature>
<sequence>MSEDKLSKLQSKERELVRKTEQLQAEERQVHRVKEGYVDHFRRSQHFFSDLQEHFRKHEGSRRFEELSIEFRRQSNKLMEGFEAGSQALKKERRQHEDALDDVLRSKQRLRQKEKESDQ</sequence>
<dbReference type="RefSeq" id="WP_088935185.1">
    <property type="nucleotide sequence ID" value="NZ_JAFLVV010000003.1"/>
</dbReference>
<dbReference type="EMBL" id="JARPYI010000016">
    <property type="protein sequence ID" value="MDT2602136.1"/>
    <property type="molecule type" value="Genomic_DNA"/>
</dbReference>
<feature type="compositionally biased region" description="Basic and acidic residues" evidence="1">
    <location>
        <begin position="94"/>
        <end position="119"/>
    </location>
</feature>
<comment type="caution">
    <text evidence="2">The sequence shown here is derived from an EMBL/GenBank/DDBJ whole genome shotgun (WGS) entry which is preliminary data.</text>
</comment>
<accession>A0ABU3F5B7</accession>
<evidence type="ECO:0000256" key="1">
    <source>
        <dbReference type="SAM" id="MobiDB-lite"/>
    </source>
</evidence>
<gene>
    <name evidence="2" type="ORF">P7D85_20450</name>
</gene>
<dbReference type="Pfam" id="PF13125">
    <property type="entry name" value="DUF3958"/>
    <property type="match status" value="1"/>
</dbReference>
<protein>
    <submittedName>
        <fullName evidence="2">DUF3958 family protein</fullName>
    </submittedName>
</protein>
<proteinExistence type="predicted"/>
<dbReference type="Proteomes" id="UP001252875">
    <property type="component" value="Unassembled WGS sequence"/>
</dbReference>
<organism evidence="2 3">
    <name type="scientific">Enterococcus hulanensis</name>
    <dbReference type="NCBI Taxonomy" id="2559929"/>
    <lineage>
        <taxon>Bacteria</taxon>
        <taxon>Bacillati</taxon>
        <taxon>Bacillota</taxon>
        <taxon>Bacilli</taxon>
        <taxon>Lactobacillales</taxon>
        <taxon>Enterococcaceae</taxon>
        <taxon>Enterococcus</taxon>
    </lineage>
</organism>
<name>A0ABU3F5B7_9ENTE</name>
<reference evidence="2 3" key="1">
    <citation type="submission" date="2023-03" db="EMBL/GenBank/DDBJ databases">
        <authorList>
            <person name="Shen W."/>
            <person name="Cai J."/>
        </authorList>
    </citation>
    <scope>NUCLEOTIDE SEQUENCE [LARGE SCALE GENOMIC DNA]</scope>
    <source>
        <strain evidence="2 3">D6-4</strain>
    </source>
</reference>